<evidence type="ECO:0000313" key="3">
    <source>
        <dbReference type="Proteomes" id="UP000183287"/>
    </source>
</evidence>
<feature type="domain" description="Transposase IS204/IS1001/IS1096/IS1165 DDE" evidence="1">
    <location>
        <begin position="48"/>
        <end position="75"/>
    </location>
</feature>
<gene>
    <name evidence="2" type="ORF">SAMN05421863_11682</name>
</gene>
<evidence type="ECO:0000259" key="1">
    <source>
        <dbReference type="Pfam" id="PF01610"/>
    </source>
</evidence>
<dbReference type="OrthoDB" id="8549697at2"/>
<organism evidence="2 3">
    <name type="scientific">Nitrosomonas communis</name>
    <dbReference type="NCBI Taxonomy" id="44574"/>
    <lineage>
        <taxon>Bacteria</taxon>
        <taxon>Pseudomonadati</taxon>
        <taxon>Pseudomonadota</taxon>
        <taxon>Betaproteobacteria</taxon>
        <taxon>Nitrosomonadales</taxon>
        <taxon>Nitrosomonadaceae</taxon>
        <taxon>Nitrosomonas</taxon>
    </lineage>
</organism>
<dbReference type="Pfam" id="PF01610">
    <property type="entry name" value="DDE_Tnp_ISL3"/>
    <property type="match status" value="1"/>
</dbReference>
<name>A0A1I4XPX9_9PROT</name>
<dbReference type="EMBL" id="FOUB01000168">
    <property type="protein sequence ID" value="SFN27483.1"/>
    <property type="molecule type" value="Genomic_DNA"/>
</dbReference>
<dbReference type="InterPro" id="IPR002560">
    <property type="entry name" value="Transposase_DDE"/>
</dbReference>
<dbReference type="AlphaFoldDB" id="A0A1I4XPX9"/>
<reference evidence="3" key="1">
    <citation type="submission" date="2016-10" db="EMBL/GenBank/DDBJ databases">
        <authorList>
            <person name="Varghese N."/>
            <person name="Submissions S."/>
        </authorList>
    </citation>
    <scope>NUCLEOTIDE SEQUENCE [LARGE SCALE GENOMIC DNA]</scope>
    <source>
        <strain evidence="3">Nm44</strain>
    </source>
</reference>
<dbReference type="Proteomes" id="UP000183287">
    <property type="component" value="Unassembled WGS sequence"/>
</dbReference>
<evidence type="ECO:0000313" key="2">
    <source>
        <dbReference type="EMBL" id="SFN27483.1"/>
    </source>
</evidence>
<accession>A0A1I4XPX9</accession>
<proteinExistence type="predicted"/>
<protein>
    <submittedName>
        <fullName evidence="2">Transposase</fullName>
    </submittedName>
</protein>
<sequence>MGKPVLKGIRWLLLKHPDNLDDTRNERQRLEEALKLNEPLATTCYMKLEGINNKITTLYKMAYGFRDVEFFKLKIMALHETSYVLVG</sequence>
<keyword evidence="3" id="KW-1185">Reference proteome</keyword>